<dbReference type="Pfam" id="PF00990">
    <property type="entry name" value="GGDEF"/>
    <property type="match status" value="1"/>
</dbReference>
<sequence>MGKRYRIGVIATHMDGEYYGRLLTHLHKILREKECQLIAIQAADDDSGIRALEHAIAIDIIDAWILILPSSRPAFVDELFESGKPIVCVGFQSPDDEVGSILVDNRNGMKDAVLHLIDHGHRQIAYVGHMDEYDLRQRFAGYCDALEERGIVLDDRLVISARDNLLEAGAEAARRLIESGVAFTAVAAGTDFTAFGVIDTLREHGRMTPDDVAVVGFDDTYDADTFDPPLTTVRQSHEALAQEACRILIDRLSGGRESPHRTSFVPVQLIARQSCGCKKALVLSSEEMLSLRQTLSNLRSTLQRVTINSIEMTEGLIKATEDTSVHISDLFWSQYHWGCLALWEPDEFGRRQLVVRQIFSRRGDPLPPIGQAFPLKQFPPVDFLPPTAEFGGEDIVLLHPVKTEMHDWGIMTLAGPYDPVNEWVADDLSMQSFTILAVTLEREALFKRNRAMADKLEIVLRTTSDGIWEWDLEKNRMEWNIGANSVMSRVAESLTDNPLSLLTLVHPADVKKVEKAFAFPLPEGRRITVEFRIRSHEERDIWVFGAGEVIRDSSGSPVKIIGSVADITEKKESEARIIELAYHDALTGLPNRVLFQERLEKALERVQRRPGKLAVFMIDLDRFKFVNDTLGHQAGDKLLQQVADRLRVVVAEKGTIARLGGDEFIVLLPRLNREEEATELAASLLRNLDRPFELEGQQIYVAASVGTSLYPDHGADSDTLIRYADLAMYHAKENGGNGLELYMPSLGSRNDERFTMETGLRRALDRGEFSLLFQPQFHLATGELYGAEALLRWETPEGRQIPPCEFIPLAEETGLIIPIGQWVLEQACLACKRWYDNGHTSLIVSVNISALQFQSDLFPDAVRQVLRQTGTDPTRLCLEITEYTAVQNLERSIRILKELAGIGVKFAIDDFGTGQSQLVLLRKFPAHHIKIDTTFIRDMMEQPDDEAIVRAVIGLSHSLGLTVTAEGVETEGQMHKLRQMNCDRIQGYYTGRPMTSSQFKAWTKRLNLAPQ</sequence>
<dbReference type="CDD" id="cd01948">
    <property type="entry name" value="EAL"/>
    <property type="match status" value="1"/>
</dbReference>
<dbReference type="PROSITE" id="PS50112">
    <property type="entry name" value="PAS"/>
    <property type="match status" value="1"/>
</dbReference>
<dbReference type="OrthoDB" id="9759607at2"/>
<dbReference type="SUPFAM" id="SSF55785">
    <property type="entry name" value="PYP-like sensor domain (PAS domain)"/>
    <property type="match status" value="1"/>
</dbReference>
<dbReference type="InterPro" id="IPR035919">
    <property type="entry name" value="EAL_sf"/>
</dbReference>
<dbReference type="SUPFAM" id="SSF141868">
    <property type="entry name" value="EAL domain-like"/>
    <property type="match status" value="1"/>
</dbReference>
<dbReference type="PANTHER" id="PTHR44757">
    <property type="entry name" value="DIGUANYLATE CYCLASE DGCP"/>
    <property type="match status" value="1"/>
</dbReference>
<comment type="caution">
    <text evidence="8">The sequence shown here is derived from an EMBL/GenBank/DDBJ whole genome shotgun (WGS) entry which is preliminary data.</text>
</comment>
<dbReference type="Pfam" id="PF00563">
    <property type="entry name" value="EAL"/>
    <property type="match status" value="1"/>
</dbReference>
<dbReference type="Gene3D" id="3.30.450.20">
    <property type="entry name" value="PAS domain"/>
    <property type="match status" value="1"/>
</dbReference>
<dbReference type="SMART" id="SM00052">
    <property type="entry name" value="EAL"/>
    <property type="match status" value="1"/>
</dbReference>
<evidence type="ECO:0000256" key="2">
    <source>
        <dbReference type="ARBA" id="ARBA00023125"/>
    </source>
</evidence>
<dbReference type="Gene3D" id="3.40.50.2300">
    <property type="match status" value="2"/>
</dbReference>
<gene>
    <name evidence="8" type="ORF">E5161_11625</name>
</gene>
<dbReference type="Pfam" id="PF13377">
    <property type="entry name" value="Peripla_BP_3"/>
    <property type="match status" value="1"/>
</dbReference>
<feature type="domain" description="PAS" evidence="4">
    <location>
        <begin position="452"/>
        <end position="524"/>
    </location>
</feature>
<name>A0A4U0FAS2_9BACL</name>
<feature type="domain" description="GGDEF" evidence="7">
    <location>
        <begin position="611"/>
        <end position="744"/>
    </location>
</feature>
<dbReference type="InterPro" id="IPR035965">
    <property type="entry name" value="PAS-like_dom_sf"/>
</dbReference>
<dbReference type="Pfam" id="PF08447">
    <property type="entry name" value="PAS_3"/>
    <property type="match status" value="1"/>
</dbReference>
<accession>A0A4U0FAS2</accession>
<dbReference type="PROSITE" id="PS50113">
    <property type="entry name" value="PAC"/>
    <property type="match status" value="1"/>
</dbReference>
<evidence type="ECO:0000313" key="9">
    <source>
        <dbReference type="Proteomes" id="UP000309673"/>
    </source>
</evidence>
<evidence type="ECO:0000259" key="7">
    <source>
        <dbReference type="PROSITE" id="PS50887"/>
    </source>
</evidence>
<keyword evidence="3" id="KW-0804">Transcription</keyword>
<dbReference type="InterPro" id="IPR046335">
    <property type="entry name" value="LacI/GalR-like_sensor"/>
</dbReference>
<dbReference type="NCBIfam" id="TIGR00229">
    <property type="entry name" value="sensory_box"/>
    <property type="match status" value="1"/>
</dbReference>
<dbReference type="InterPro" id="IPR001610">
    <property type="entry name" value="PAC"/>
</dbReference>
<keyword evidence="1" id="KW-0805">Transcription regulation</keyword>
<dbReference type="InterPro" id="IPR052155">
    <property type="entry name" value="Biofilm_reg_signaling"/>
</dbReference>
<dbReference type="EMBL" id="SUPK01000005">
    <property type="protein sequence ID" value="TJY41845.1"/>
    <property type="molecule type" value="Genomic_DNA"/>
</dbReference>
<dbReference type="SMART" id="SM00086">
    <property type="entry name" value="PAC"/>
    <property type="match status" value="1"/>
</dbReference>
<dbReference type="Proteomes" id="UP000309673">
    <property type="component" value="Unassembled WGS sequence"/>
</dbReference>
<reference evidence="8 9" key="1">
    <citation type="submission" date="2019-04" db="EMBL/GenBank/DDBJ databases">
        <title>Cohnella sp. nov., isolated from soil.</title>
        <authorList>
            <person name="Kim W."/>
        </authorList>
    </citation>
    <scope>NUCLEOTIDE SEQUENCE [LARGE SCALE GENOMIC DNA]</scope>
    <source>
        <strain evidence="8 9">CAU 1483</strain>
    </source>
</reference>
<dbReference type="Gene3D" id="3.30.70.270">
    <property type="match status" value="1"/>
</dbReference>
<organism evidence="8 9">
    <name type="scientific">Cohnella pontilimi</name>
    <dbReference type="NCBI Taxonomy" id="2564100"/>
    <lineage>
        <taxon>Bacteria</taxon>
        <taxon>Bacillati</taxon>
        <taxon>Bacillota</taxon>
        <taxon>Bacilli</taxon>
        <taxon>Bacillales</taxon>
        <taxon>Paenibacillaceae</taxon>
        <taxon>Cohnella</taxon>
    </lineage>
</organism>
<dbReference type="SMART" id="SM00267">
    <property type="entry name" value="GGDEF"/>
    <property type="match status" value="1"/>
</dbReference>
<dbReference type="FunFam" id="3.30.70.270:FF:000001">
    <property type="entry name" value="Diguanylate cyclase domain protein"/>
    <property type="match status" value="1"/>
</dbReference>
<keyword evidence="2" id="KW-0238">DNA-binding</keyword>
<dbReference type="AlphaFoldDB" id="A0A4U0FAS2"/>
<dbReference type="InterPro" id="IPR000014">
    <property type="entry name" value="PAS"/>
</dbReference>
<evidence type="ECO:0000259" key="4">
    <source>
        <dbReference type="PROSITE" id="PS50112"/>
    </source>
</evidence>
<feature type="domain" description="EAL" evidence="6">
    <location>
        <begin position="753"/>
        <end position="1007"/>
    </location>
</feature>
<dbReference type="Gene3D" id="3.20.20.450">
    <property type="entry name" value="EAL domain"/>
    <property type="match status" value="1"/>
</dbReference>
<dbReference type="GO" id="GO:0003677">
    <property type="term" value="F:DNA binding"/>
    <property type="evidence" value="ECO:0007669"/>
    <property type="project" value="UniProtKB-KW"/>
</dbReference>
<dbReference type="InterPro" id="IPR029787">
    <property type="entry name" value="Nucleotide_cyclase"/>
</dbReference>
<feature type="domain" description="PAC" evidence="5">
    <location>
        <begin position="527"/>
        <end position="579"/>
    </location>
</feature>
<dbReference type="InterPro" id="IPR013655">
    <property type="entry name" value="PAS_fold_3"/>
</dbReference>
<dbReference type="CDD" id="cd00130">
    <property type="entry name" value="PAS"/>
    <property type="match status" value="1"/>
</dbReference>
<dbReference type="InterPro" id="IPR000700">
    <property type="entry name" value="PAS-assoc_C"/>
</dbReference>
<proteinExistence type="predicted"/>
<dbReference type="InterPro" id="IPR043128">
    <property type="entry name" value="Rev_trsase/Diguanyl_cyclase"/>
</dbReference>
<evidence type="ECO:0000259" key="5">
    <source>
        <dbReference type="PROSITE" id="PS50113"/>
    </source>
</evidence>
<keyword evidence="9" id="KW-1185">Reference proteome</keyword>
<evidence type="ECO:0000313" key="8">
    <source>
        <dbReference type="EMBL" id="TJY41845.1"/>
    </source>
</evidence>
<dbReference type="NCBIfam" id="TIGR00254">
    <property type="entry name" value="GGDEF"/>
    <property type="match status" value="1"/>
</dbReference>
<dbReference type="InterPro" id="IPR028082">
    <property type="entry name" value="Peripla_BP_I"/>
</dbReference>
<dbReference type="PROSITE" id="PS50883">
    <property type="entry name" value="EAL"/>
    <property type="match status" value="1"/>
</dbReference>
<evidence type="ECO:0000256" key="1">
    <source>
        <dbReference type="ARBA" id="ARBA00023015"/>
    </source>
</evidence>
<evidence type="ECO:0000256" key="3">
    <source>
        <dbReference type="ARBA" id="ARBA00023163"/>
    </source>
</evidence>
<dbReference type="SUPFAM" id="SSF55073">
    <property type="entry name" value="Nucleotide cyclase"/>
    <property type="match status" value="1"/>
</dbReference>
<dbReference type="CDD" id="cd06267">
    <property type="entry name" value="PBP1_LacI_sugar_binding-like"/>
    <property type="match status" value="1"/>
</dbReference>
<dbReference type="RefSeq" id="WP_136777980.1">
    <property type="nucleotide sequence ID" value="NZ_SUPK01000005.1"/>
</dbReference>
<dbReference type="PROSITE" id="PS50887">
    <property type="entry name" value="GGDEF"/>
    <property type="match status" value="1"/>
</dbReference>
<evidence type="ECO:0000259" key="6">
    <source>
        <dbReference type="PROSITE" id="PS50883"/>
    </source>
</evidence>
<dbReference type="SUPFAM" id="SSF53822">
    <property type="entry name" value="Periplasmic binding protein-like I"/>
    <property type="match status" value="1"/>
</dbReference>
<dbReference type="InterPro" id="IPR000160">
    <property type="entry name" value="GGDEF_dom"/>
</dbReference>
<dbReference type="InterPro" id="IPR001633">
    <property type="entry name" value="EAL_dom"/>
</dbReference>
<dbReference type="PANTHER" id="PTHR44757:SF2">
    <property type="entry name" value="BIOFILM ARCHITECTURE MAINTENANCE PROTEIN MBAA"/>
    <property type="match status" value="1"/>
</dbReference>
<protein>
    <submittedName>
        <fullName evidence="8">EAL domain-containing protein</fullName>
    </submittedName>
</protein>
<dbReference type="CDD" id="cd01949">
    <property type="entry name" value="GGDEF"/>
    <property type="match status" value="1"/>
</dbReference>